<name>V6TIZ7_GIAIN</name>
<dbReference type="AlphaFoldDB" id="V6TIZ7"/>
<accession>V6TIZ7</accession>
<dbReference type="Proteomes" id="UP000018320">
    <property type="component" value="Unassembled WGS sequence"/>
</dbReference>
<reference evidence="2 3" key="2">
    <citation type="journal article" date="2013" name="Genome Biol. Evol.">
        <title>Genome sequencing of Giardia lamblia genotypes A2 and B isolates (DH and GS) and comparative analysis with the genomes of genotypes A1 and E (WB and Pig).</title>
        <authorList>
            <person name="Adam R.D."/>
            <person name="Dahlstrom E.W."/>
            <person name="Martens C.A."/>
            <person name="Bruno D.P."/>
            <person name="Barbian K.D."/>
            <person name="Ricklefs S.M."/>
            <person name="Hernandez M.M."/>
            <person name="Narla N.P."/>
            <person name="Patel R.B."/>
            <person name="Porcella S.F."/>
            <person name="Nash T.E."/>
        </authorList>
    </citation>
    <scope>NUCLEOTIDE SEQUENCE [LARGE SCALE GENOMIC DNA]</scope>
    <source>
        <strain evidence="2 3">DH</strain>
    </source>
</reference>
<dbReference type="VEuPathDB" id="GiardiaDB:GL50581_3097"/>
<protein>
    <submittedName>
        <fullName evidence="2">Uncharacterized protein</fullName>
    </submittedName>
</protein>
<organism evidence="2 3">
    <name type="scientific">Giardia intestinalis</name>
    <name type="common">Giardia lamblia</name>
    <dbReference type="NCBI Taxonomy" id="5741"/>
    <lineage>
        <taxon>Eukaryota</taxon>
        <taxon>Metamonada</taxon>
        <taxon>Diplomonadida</taxon>
        <taxon>Hexamitidae</taxon>
        <taxon>Giardiinae</taxon>
        <taxon>Giardia</taxon>
    </lineage>
</organism>
<sequence length="713" mass="78794">MVMLSKTLLLSAYEIGASQVHPPAEEGLAENLQQEQPEPVYMIPDGCPRLSISLPFALPKTRSIGSCAVTNSALILSTLSTAAPIAFTSDGNAMQPSSDKAIIRLERIDTCDMTSITLRERNVLTEQPYNAADLPYYLLMLREFYKASVPCAYSYTDTSVPDRAPTTHLFNLCYLSLSNLGIRHELDANQSLQPHIEKTAFYLLMALALIQPAGANHKAHFIVNVMCCLYANNPAVISQTTSAPLFEGLHVYTETEYIDDILQHGGLEDSEALSTRLLRNKKISGQSRKGLRNSTKEVVSRKYGLQALFTGAALSLTKYADAIRVADQVSTGSFQELSPQDINASLALLLIAGKYEKVASILKLLNIPSLSLIIVQGCSLNTQTHCEKLIREIAMSGDGAQQESVRTLRAQCREVGIDPLLLLSVMSGQIHSLRVYCTTVLDCLLASLHLCPGTVGDSLHLAERLSEQCNLHKEFSDDLTVVLMKHYAGISCLTSLERQLIDDQLERDRNRKSHPLAQDVANAGPSGFQMPPFAQSQYLKLTKADDESPPSDLFIKLTMGYYASRYNEVLIFIVVSVLLGLGFGPKDFYERQVLLQPYSLAASYYLQRHHAYDFACIPLLTIPDSIFGAARNDISAEVYTVLQSCIDKVIGSYSASSRRNQPLDARKLNSEYSISPELVASALRRYECWVNRRIPDPHMLLDCAQVADCVNYV</sequence>
<reference evidence="3" key="1">
    <citation type="submission" date="2012-02" db="EMBL/GenBank/DDBJ databases">
        <title>Genome sequencing of Giardia lamblia Genotypes A2 and B isolates (DH and GS) and comparative analysis with the genomes of Genotypes A1 and E (WB and Pig).</title>
        <authorList>
            <person name="Adam R."/>
            <person name="Dahlstrom E."/>
            <person name="Martens C."/>
            <person name="Bruno D."/>
            <person name="Barbian K."/>
            <person name="Porcella S.F."/>
            <person name="Nash T."/>
        </authorList>
    </citation>
    <scope>NUCLEOTIDE SEQUENCE</scope>
    <source>
        <strain evidence="3">DH</strain>
    </source>
</reference>
<dbReference type="VEuPathDB" id="GiardiaDB:QR46_2160"/>
<keyword evidence="1" id="KW-0732">Signal</keyword>
<gene>
    <name evidence="2" type="ORF">DHA2_150042</name>
</gene>
<comment type="caution">
    <text evidence="2">The sequence shown here is derived from an EMBL/GenBank/DDBJ whole genome shotgun (WGS) entry which is preliminary data.</text>
</comment>
<proteinExistence type="predicted"/>
<feature type="chain" id="PRO_5004753363" evidence="1">
    <location>
        <begin position="19"/>
        <end position="713"/>
    </location>
</feature>
<dbReference type="EMBL" id="AHGT01000010">
    <property type="protein sequence ID" value="ESU38721.1"/>
    <property type="molecule type" value="Genomic_DNA"/>
</dbReference>
<dbReference type="VEuPathDB" id="GiardiaDB:GL50803_0014765"/>
<dbReference type="VEuPathDB" id="GiardiaDB:GL50581_3646"/>
<dbReference type="VEuPathDB" id="GiardiaDB:DHA2_150042"/>
<evidence type="ECO:0000313" key="2">
    <source>
        <dbReference type="EMBL" id="ESU38721.1"/>
    </source>
</evidence>
<evidence type="ECO:0000313" key="3">
    <source>
        <dbReference type="Proteomes" id="UP000018320"/>
    </source>
</evidence>
<evidence type="ECO:0000256" key="1">
    <source>
        <dbReference type="SAM" id="SignalP"/>
    </source>
</evidence>
<feature type="signal peptide" evidence="1">
    <location>
        <begin position="1"/>
        <end position="18"/>
    </location>
</feature>